<protein>
    <recommendedName>
        <fullName evidence="4">ATP/GTP-binding protein</fullName>
    </recommendedName>
</protein>
<organism evidence="2 3">
    <name type="scientific">Cellulomonas hominis</name>
    <dbReference type="NCBI Taxonomy" id="156981"/>
    <lineage>
        <taxon>Bacteria</taxon>
        <taxon>Bacillati</taxon>
        <taxon>Actinomycetota</taxon>
        <taxon>Actinomycetes</taxon>
        <taxon>Micrococcales</taxon>
        <taxon>Cellulomonadaceae</taxon>
        <taxon>Cellulomonas</taxon>
    </lineage>
</organism>
<sequence length="116" mass="12815">MVAALRRVRDHGGVPSTRRSGKRPYTAEHVPLDAERVRGGRTSEEAADGTWTVQRVGGSERTFRCPGCDQEIAPGTPHVVAWAADGMFGADAALADRRHWHTACWSARGRRRPTRR</sequence>
<dbReference type="EMBL" id="BJVQ01000046">
    <property type="protein sequence ID" value="GEL47727.1"/>
    <property type="molecule type" value="Genomic_DNA"/>
</dbReference>
<reference evidence="2 3" key="1">
    <citation type="submission" date="2019-07" db="EMBL/GenBank/DDBJ databases">
        <title>Whole genome shotgun sequence of Cellulomonas hominis NBRC 16055.</title>
        <authorList>
            <person name="Hosoyama A."/>
            <person name="Uohara A."/>
            <person name="Ohji S."/>
            <person name="Ichikawa N."/>
        </authorList>
    </citation>
    <scope>NUCLEOTIDE SEQUENCE [LARGE SCALE GENOMIC DNA]</scope>
    <source>
        <strain evidence="2 3">NBRC 16055</strain>
    </source>
</reference>
<evidence type="ECO:0008006" key="4">
    <source>
        <dbReference type="Google" id="ProtNLM"/>
    </source>
</evidence>
<accession>A0A511FHB4</accession>
<evidence type="ECO:0000256" key="1">
    <source>
        <dbReference type="SAM" id="MobiDB-lite"/>
    </source>
</evidence>
<proteinExistence type="predicted"/>
<comment type="caution">
    <text evidence="2">The sequence shown here is derived from an EMBL/GenBank/DDBJ whole genome shotgun (WGS) entry which is preliminary data.</text>
</comment>
<name>A0A511FHB4_9CELL</name>
<evidence type="ECO:0000313" key="3">
    <source>
        <dbReference type="Proteomes" id="UP000321723"/>
    </source>
</evidence>
<dbReference type="AlphaFoldDB" id="A0A511FHB4"/>
<keyword evidence="3" id="KW-1185">Reference proteome</keyword>
<evidence type="ECO:0000313" key="2">
    <source>
        <dbReference type="EMBL" id="GEL47727.1"/>
    </source>
</evidence>
<gene>
    <name evidence="2" type="ORF">CHO01_28430</name>
</gene>
<dbReference type="Proteomes" id="UP000321723">
    <property type="component" value="Unassembled WGS sequence"/>
</dbReference>
<feature type="region of interest" description="Disordered" evidence="1">
    <location>
        <begin position="1"/>
        <end position="27"/>
    </location>
</feature>